<keyword evidence="2" id="KW-1185">Reference proteome</keyword>
<comment type="caution">
    <text evidence="1">The sequence shown here is derived from an EMBL/GenBank/DDBJ whole genome shotgun (WGS) entry which is preliminary data.</text>
</comment>
<accession>A0AC60PJR4</accession>
<sequence length="143" mass="15839">MLAGLVLECEETSSAGGRRPPTPSTQRGADLRLRDKSWSKKAVVQRLAAPRSYNVVTEDGSHLRRNRHHLLTTGESFQPGSSESDDSSDEDQGNGPAPRTPLQRHRDSPSTVPRSPTVPPRRSGRQTQPSSQLEYDRNFEQVP</sequence>
<name>A0AC60PJR4_IXOPE</name>
<dbReference type="Proteomes" id="UP000805193">
    <property type="component" value="Unassembled WGS sequence"/>
</dbReference>
<gene>
    <name evidence="1" type="ORF">HPB47_003022</name>
</gene>
<organism evidence="1 2">
    <name type="scientific">Ixodes persulcatus</name>
    <name type="common">Taiga tick</name>
    <dbReference type="NCBI Taxonomy" id="34615"/>
    <lineage>
        <taxon>Eukaryota</taxon>
        <taxon>Metazoa</taxon>
        <taxon>Ecdysozoa</taxon>
        <taxon>Arthropoda</taxon>
        <taxon>Chelicerata</taxon>
        <taxon>Arachnida</taxon>
        <taxon>Acari</taxon>
        <taxon>Parasitiformes</taxon>
        <taxon>Ixodida</taxon>
        <taxon>Ixodoidea</taxon>
        <taxon>Ixodidae</taxon>
        <taxon>Ixodinae</taxon>
        <taxon>Ixodes</taxon>
    </lineage>
</organism>
<evidence type="ECO:0000313" key="1">
    <source>
        <dbReference type="EMBL" id="KAG0421080.1"/>
    </source>
</evidence>
<reference evidence="1 2" key="1">
    <citation type="journal article" date="2020" name="Cell">
        <title>Large-Scale Comparative Analyses of Tick Genomes Elucidate Their Genetic Diversity and Vector Capacities.</title>
        <authorList>
            <consortium name="Tick Genome and Microbiome Consortium (TIGMIC)"/>
            <person name="Jia N."/>
            <person name="Wang J."/>
            <person name="Shi W."/>
            <person name="Du L."/>
            <person name="Sun Y."/>
            <person name="Zhan W."/>
            <person name="Jiang J.F."/>
            <person name="Wang Q."/>
            <person name="Zhang B."/>
            <person name="Ji P."/>
            <person name="Bell-Sakyi L."/>
            <person name="Cui X.M."/>
            <person name="Yuan T.T."/>
            <person name="Jiang B.G."/>
            <person name="Yang W.F."/>
            <person name="Lam T.T."/>
            <person name="Chang Q.C."/>
            <person name="Ding S.J."/>
            <person name="Wang X.J."/>
            <person name="Zhu J.G."/>
            <person name="Ruan X.D."/>
            <person name="Zhao L."/>
            <person name="Wei J.T."/>
            <person name="Ye R.Z."/>
            <person name="Que T.C."/>
            <person name="Du C.H."/>
            <person name="Zhou Y.H."/>
            <person name="Cheng J.X."/>
            <person name="Dai P.F."/>
            <person name="Guo W.B."/>
            <person name="Han X.H."/>
            <person name="Huang E.J."/>
            <person name="Li L.F."/>
            <person name="Wei W."/>
            <person name="Gao Y.C."/>
            <person name="Liu J.Z."/>
            <person name="Shao H.Z."/>
            <person name="Wang X."/>
            <person name="Wang C.C."/>
            <person name="Yang T.C."/>
            <person name="Huo Q.B."/>
            <person name="Li W."/>
            <person name="Chen H.Y."/>
            <person name="Chen S.E."/>
            <person name="Zhou L.G."/>
            <person name="Ni X.B."/>
            <person name="Tian J.H."/>
            <person name="Sheng Y."/>
            <person name="Liu T."/>
            <person name="Pan Y.S."/>
            <person name="Xia L.Y."/>
            <person name="Li J."/>
            <person name="Zhao F."/>
            <person name="Cao W.C."/>
        </authorList>
    </citation>
    <scope>NUCLEOTIDE SEQUENCE [LARGE SCALE GENOMIC DNA]</scope>
    <source>
        <strain evidence="1">Iper-2018</strain>
    </source>
</reference>
<protein>
    <submittedName>
        <fullName evidence="1">Uncharacterized protein</fullName>
    </submittedName>
</protein>
<evidence type="ECO:0000313" key="2">
    <source>
        <dbReference type="Proteomes" id="UP000805193"/>
    </source>
</evidence>
<proteinExistence type="predicted"/>
<dbReference type="EMBL" id="JABSTQ010010423">
    <property type="protein sequence ID" value="KAG0421080.1"/>
    <property type="molecule type" value="Genomic_DNA"/>
</dbReference>